<keyword evidence="3" id="KW-1185">Reference proteome</keyword>
<protein>
    <submittedName>
        <fullName evidence="2">Predicted protein</fullName>
    </submittedName>
</protein>
<dbReference type="GeneID" id="8859142"/>
<dbReference type="RefSeq" id="XP_002678502.1">
    <property type="nucleotide sequence ID" value="XM_002678456.1"/>
</dbReference>
<dbReference type="Proteomes" id="UP000006671">
    <property type="component" value="Unassembled WGS sequence"/>
</dbReference>
<feature type="transmembrane region" description="Helical" evidence="1">
    <location>
        <begin position="23"/>
        <end position="42"/>
    </location>
</feature>
<name>D2VB96_NAEGR</name>
<dbReference type="KEGG" id="ngr:NAEGRDRAFT_66138"/>
<keyword evidence="1" id="KW-0472">Membrane</keyword>
<dbReference type="VEuPathDB" id="AmoebaDB:NAEGRDRAFT_66138"/>
<proteinExistence type="predicted"/>
<keyword evidence="1" id="KW-1133">Transmembrane helix</keyword>
<evidence type="ECO:0000313" key="2">
    <source>
        <dbReference type="EMBL" id="EFC45758.1"/>
    </source>
</evidence>
<evidence type="ECO:0000313" key="3">
    <source>
        <dbReference type="Proteomes" id="UP000006671"/>
    </source>
</evidence>
<dbReference type="InParanoid" id="D2VB96"/>
<reference evidence="2 3" key="1">
    <citation type="journal article" date="2010" name="Cell">
        <title>The genome of Naegleria gruberi illuminates early eukaryotic versatility.</title>
        <authorList>
            <person name="Fritz-Laylin L.K."/>
            <person name="Prochnik S.E."/>
            <person name="Ginger M.L."/>
            <person name="Dacks J.B."/>
            <person name="Carpenter M.L."/>
            <person name="Field M.C."/>
            <person name="Kuo A."/>
            <person name="Paredez A."/>
            <person name="Chapman J."/>
            <person name="Pham J."/>
            <person name="Shu S."/>
            <person name="Neupane R."/>
            <person name="Cipriano M."/>
            <person name="Mancuso J."/>
            <person name="Tu H."/>
            <person name="Salamov A."/>
            <person name="Lindquist E."/>
            <person name="Shapiro H."/>
            <person name="Lucas S."/>
            <person name="Grigoriev I.V."/>
            <person name="Cande W.Z."/>
            <person name="Fulton C."/>
            <person name="Rokhsar D.S."/>
            <person name="Dawson S.C."/>
        </authorList>
    </citation>
    <scope>NUCLEOTIDE SEQUENCE [LARGE SCALE GENOMIC DNA]</scope>
    <source>
        <strain evidence="2 3">NEG-M</strain>
    </source>
</reference>
<gene>
    <name evidence="2" type="ORF">NAEGRDRAFT_66138</name>
</gene>
<dbReference type="EMBL" id="GG738861">
    <property type="protein sequence ID" value="EFC45758.1"/>
    <property type="molecule type" value="Genomic_DNA"/>
</dbReference>
<accession>D2VB96</accession>
<organism evidence="3">
    <name type="scientific">Naegleria gruberi</name>
    <name type="common">Amoeba</name>
    <dbReference type="NCBI Taxonomy" id="5762"/>
    <lineage>
        <taxon>Eukaryota</taxon>
        <taxon>Discoba</taxon>
        <taxon>Heterolobosea</taxon>
        <taxon>Tetramitia</taxon>
        <taxon>Eutetramitia</taxon>
        <taxon>Vahlkampfiidae</taxon>
        <taxon>Naegleria</taxon>
    </lineage>
</organism>
<feature type="transmembrane region" description="Helical" evidence="1">
    <location>
        <begin position="49"/>
        <end position="69"/>
    </location>
</feature>
<keyword evidence="1" id="KW-0812">Transmembrane</keyword>
<dbReference type="AlphaFoldDB" id="D2VB96"/>
<evidence type="ECO:0000256" key="1">
    <source>
        <dbReference type="SAM" id="Phobius"/>
    </source>
</evidence>
<sequence length="289" mass="34074">MSKQLIHGNYPVNGMQMSFNKNYSLICAFFIQFIPLFVLHFLFKHQYHLALQVIVIPIVYLVCGGRWTLNYHNLLHQLSGLNPILDIFLGVGFGHLLSFGPGKKGHDSHHRINYGENDKRISLENIEDLSESDIEYRLNEILAKDADFWCKSSLNRWTLFLRSSQFEMNYIQFYLKNVENAKQKLFPIYMTRLALLLLPYLFLNPILYSIHLVLCRLVMALIFMVFTTLSHEKGWFDGFVAKFYPFQKWLDVNVFLELLIGYHVHHVNEHDNHHTYPKRDVSILANMFE</sequence>